<reference evidence="8 9" key="1">
    <citation type="journal article" date="2019" name="Sci. Rep.">
        <title>Comparative genomics of chytrid fungi reveal insights into the obligate biotrophic and pathogenic lifestyle of Synchytrium endobioticum.</title>
        <authorList>
            <person name="van de Vossenberg B.T.L.H."/>
            <person name="Warris S."/>
            <person name="Nguyen H.D.T."/>
            <person name="van Gent-Pelzer M.P.E."/>
            <person name="Joly D.L."/>
            <person name="van de Geest H.C."/>
            <person name="Bonants P.J.M."/>
            <person name="Smith D.S."/>
            <person name="Levesque C.A."/>
            <person name="van der Lee T.A.J."/>
        </authorList>
    </citation>
    <scope>NUCLEOTIDE SEQUENCE [LARGE SCALE GENOMIC DNA]</scope>
    <source>
        <strain evidence="8 9">CBS 809.83</strain>
    </source>
</reference>
<dbReference type="SUPFAM" id="SSF48371">
    <property type="entry name" value="ARM repeat"/>
    <property type="match status" value="3"/>
</dbReference>
<comment type="subcellular location">
    <subcellularLocation>
        <location evidence="1">Nucleus</location>
    </subcellularLocation>
</comment>
<dbReference type="Pfam" id="PF09088">
    <property type="entry name" value="MIF4G_like"/>
    <property type="match status" value="1"/>
</dbReference>
<dbReference type="GO" id="GO:0006406">
    <property type="term" value="P:mRNA export from nucleus"/>
    <property type="evidence" value="ECO:0007669"/>
    <property type="project" value="InterPro"/>
</dbReference>
<feature type="region of interest" description="Disordered" evidence="6">
    <location>
        <begin position="1"/>
        <end position="23"/>
    </location>
</feature>
<proteinExistence type="inferred from homology"/>
<evidence type="ECO:0000313" key="8">
    <source>
        <dbReference type="EMBL" id="TPX62408.1"/>
    </source>
</evidence>
<dbReference type="InterPro" id="IPR003890">
    <property type="entry name" value="MIF4G-like_typ-3"/>
</dbReference>
<gene>
    <name evidence="8" type="ORF">PhCBS80983_g00437</name>
</gene>
<comment type="similarity">
    <text evidence="2">Belongs to the NCBP1 family.</text>
</comment>
<dbReference type="AlphaFoldDB" id="A0A507EGT4"/>
<dbReference type="GO" id="GO:0008380">
    <property type="term" value="P:RNA splicing"/>
    <property type="evidence" value="ECO:0007669"/>
    <property type="project" value="UniProtKB-KW"/>
</dbReference>
<dbReference type="PANTHER" id="PTHR12412">
    <property type="entry name" value="CAP BINDING PROTEIN"/>
    <property type="match status" value="1"/>
</dbReference>
<evidence type="ECO:0000256" key="3">
    <source>
        <dbReference type="ARBA" id="ARBA00022664"/>
    </source>
</evidence>
<evidence type="ECO:0000256" key="5">
    <source>
        <dbReference type="ARBA" id="ARBA00023242"/>
    </source>
</evidence>
<dbReference type="InterPro" id="IPR015172">
    <property type="entry name" value="MIF4G-like_typ-1"/>
</dbReference>
<dbReference type="InterPro" id="IPR015174">
    <property type="entry name" value="MIF4G-like_typ-2"/>
</dbReference>
<dbReference type="GO" id="GO:0000339">
    <property type="term" value="F:RNA cap binding"/>
    <property type="evidence" value="ECO:0007669"/>
    <property type="project" value="InterPro"/>
</dbReference>
<comment type="caution">
    <text evidence="8">The sequence shown here is derived from an EMBL/GenBank/DDBJ whole genome shotgun (WGS) entry which is preliminary data.</text>
</comment>
<evidence type="ECO:0000256" key="1">
    <source>
        <dbReference type="ARBA" id="ARBA00004123"/>
    </source>
</evidence>
<keyword evidence="3" id="KW-0507">mRNA processing</keyword>
<sequence>MSHHGSYNNNGHERNYDRKSPRYYHKSRRYQELEPLKSPEELKQEELTSSLFRLYDTDSDTKGTMESLASQICIDVDAYPEIVKKALKACISQMPHKVCLYGILSGLVNAQSSAAGAVFIEVAHDTIQDALKLNNFRTVKIMLRYLAELVNVNMIPPAQLITVYDLLLSVLNEPAVRLERTDAFVYALLASIPWAAADLNVRAPDELTRIMMVVETYMNRRRENLAGSEIPLAMEALATYRDVPTDWPYEQLDRLESLWRQIIDLKTNELWNTRILYRDEHFRDQLTTQPQHELKPLKLIYSGEDVQFSYQPVFRLFDDSLQTPDNAIIRLPSTRGISRFILEDLIYDIVRIFSLNHKEACRILFTLDTQLDSFYLEDEKIQHLASVVETLFGEMLRLPRSGERSVYYATVLMDMIKEDMQSIPKMIGRAVRTLYSRLDGPLDLGGGMDIEAVRRLVEWFAIHLSNFGHVWNWAAWEPVLQVEQTSTSFVFVRETLERSIRLAYWERIQGTIPESFADCNDIFPPHAPKTNFKFEANDASSDSPLVSLVATLRKSIASKAPSAEVSELLQQIRALPPAPTAMDGVQSAQQPQSAEDVAREAFIQCVMLQGSKSFSHVLNVVERYIGLLREYNSTEHARGHTVRIINDFWKYNTQFTEIILDKLTNYRVIDPKSIVSWVLDPAVLETSFTRFYIWAVLRSTLAKVNFKVEQLTLKLAEKKTRADQMNVDGEEDTTVDNADEITALDENRAAALREQKEVFLQVFQKFVDVIHAKIAVFNSAGTEPKSTPWFRWVVSNMREVARGFPNEVRAYKFTLDAIIFTDEVDPRIRAVWDQIKAVYAIHTDTLV</sequence>
<dbReference type="GO" id="GO:0003729">
    <property type="term" value="F:mRNA binding"/>
    <property type="evidence" value="ECO:0007669"/>
    <property type="project" value="TreeGrafter"/>
</dbReference>
<dbReference type="STRING" id="109895.A0A507EGT4"/>
<dbReference type="GO" id="GO:0000184">
    <property type="term" value="P:nuclear-transcribed mRNA catabolic process, nonsense-mediated decay"/>
    <property type="evidence" value="ECO:0007669"/>
    <property type="project" value="TreeGrafter"/>
</dbReference>
<dbReference type="InterPro" id="IPR027159">
    <property type="entry name" value="CBP80"/>
</dbReference>
<dbReference type="PANTHER" id="PTHR12412:SF2">
    <property type="entry name" value="NUCLEAR CAP-BINDING PROTEIN SUBUNIT 1"/>
    <property type="match status" value="1"/>
</dbReference>
<evidence type="ECO:0000256" key="6">
    <source>
        <dbReference type="SAM" id="MobiDB-lite"/>
    </source>
</evidence>
<dbReference type="Gene3D" id="1.25.40.180">
    <property type="match status" value="3"/>
</dbReference>
<dbReference type="InterPro" id="IPR016024">
    <property type="entry name" value="ARM-type_fold"/>
</dbReference>
<dbReference type="Pfam" id="PF02854">
    <property type="entry name" value="MIF4G"/>
    <property type="match status" value="1"/>
</dbReference>
<evidence type="ECO:0000256" key="4">
    <source>
        <dbReference type="ARBA" id="ARBA00023187"/>
    </source>
</evidence>
<feature type="compositionally biased region" description="Polar residues" evidence="6">
    <location>
        <begin position="1"/>
        <end position="10"/>
    </location>
</feature>
<dbReference type="EMBL" id="QEAQ01000003">
    <property type="protein sequence ID" value="TPX62408.1"/>
    <property type="molecule type" value="Genomic_DNA"/>
</dbReference>
<evidence type="ECO:0000259" key="7">
    <source>
        <dbReference type="SMART" id="SM00543"/>
    </source>
</evidence>
<organism evidence="8 9">
    <name type="scientific">Powellomyces hirtus</name>
    <dbReference type="NCBI Taxonomy" id="109895"/>
    <lineage>
        <taxon>Eukaryota</taxon>
        <taxon>Fungi</taxon>
        <taxon>Fungi incertae sedis</taxon>
        <taxon>Chytridiomycota</taxon>
        <taxon>Chytridiomycota incertae sedis</taxon>
        <taxon>Chytridiomycetes</taxon>
        <taxon>Spizellomycetales</taxon>
        <taxon>Powellomycetaceae</taxon>
        <taxon>Powellomyces</taxon>
    </lineage>
</organism>
<keyword evidence="5" id="KW-0539">Nucleus</keyword>
<dbReference type="GO" id="GO:0005634">
    <property type="term" value="C:nucleus"/>
    <property type="evidence" value="ECO:0007669"/>
    <property type="project" value="UniProtKB-SubCell"/>
</dbReference>
<feature type="domain" description="MIF4G" evidence="7">
    <location>
        <begin position="44"/>
        <end position="244"/>
    </location>
</feature>
<name>A0A507EGT4_9FUNG</name>
<evidence type="ECO:0000256" key="2">
    <source>
        <dbReference type="ARBA" id="ARBA00007413"/>
    </source>
</evidence>
<keyword evidence="4" id="KW-0508">mRNA splicing</keyword>
<feature type="compositionally biased region" description="Basic and acidic residues" evidence="6">
    <location>
        <begin position="11"/>
        <end position="20"/>
    </location>
</feature>
<protein>
    <recommendedName>
        <fullName evidence="7">MIF4G domain-containing protein</fullName>
    </recommendedName>
</protein>
<accession>A0A507EGT4</accession>
<dbReference type="Proteomes" id="UP000318582">
    <property type="component" value="Unassembled WGS sequence"/>
</dbReference>
<dbReference type="GO" id="GO:0005846">
    <property type="term" value="C:nuclear cap binding complex"/>
    <property type="evidence" value="ECO:0007669"/>
    <property type="project" value="InterPro"/>
</dbReference>
<dbReference type="Pfam" id="PF09090">
    <property type="entry name" value="MIF4G_like_2"/>
    <property type="match status" value="1"/>
</dbReference>
<keyword evidence="9" id="KW-1185">Reference proteome</keyword>
<evidence type="ECO:0000313" key="9">
    <source>
        <dbReference type="Proteomes" id="UP000318582"/>
    </source>
</evidence>
<dbReference type="GO" id="GO:0006397">
    <property type="term" value="P:mRNA processing"/>
    <property type="evidence" value="ECO:0007669"/>
    <property type="project" value="UniProtKB-KW"/>
</dbReference>
<dbReference type="SMART" id="SM00543">
    <property type="entry name" value="MIF4G"/>
    <property type="match status" value="1"/>
</dbReference>